<dbReference type="PROSITE" id="PS00798">
    <property type="entry name" value="ALDOKETO_REDUCTASE_1"/>
    <property type="match status" value="1"/>
</dbReference>
<dbReference type="Proteomes" id="UP000095038">
    <property type="component" value="Unassembled WGS sequence"/>
</dbReference>
<dbReference type="InterPro" id="IPR036812">
    <property type="entry name" value="NAD(P)_OxRdtase_dom_sf"/>
</dbReference>
<feature type="site" description="Lowers pKa of active site Tyr" evidence="4">
    <location>
        <position position="84"/>
    </location>
</feature>
<reference evidence="7" key="1">
    <citation type="submission" date="2016-05" db="EMBL/GenBank/DDBJ databases">
        <title>Comparative genomics of biotechnologically important yeasts.</title>
        <authorList>
            <consortium name="DOE Joint Genome Institute"/>
            <person name="Riley R."/>
            <person name="Haridas S."/>
            <person name="Wolfe K.H."/>
            <person name="Lopes M.R."/>
            <person name="Hittinger C.T."/>
            <person name="Goker M."/>
            <person name="Salamov A."/>
            <person name="Wisecaver J."/>
            <person name="Long T.M."/>
            <person name="Aerts A.L."/>
            <person name="Barry K."/>
            <person name="Choi C."/>
            <person name="Clum A."/>
            <person name="Coughlan A.Y."/>
            <person name="Deshpande S."/>
            <person name="Douglass A.P."/>
            <person name="Hanson S.J."/>
            <person name="Klenk H.-P."/>
            <person name="Labutti K."/>
            <person name="Lapidus A."/>
            <person name="Lindquist E."/>
            <person name="Lipzen A."/>
            <person name="Meier-Kolthoff J.P."/>
            <person name="Ohm R.A."/>
            <person name="Otillar R.P."/>
            <person name="Pangilinan J."/>
            <person name="Peng Y."/>
            <person name="Rokas A."/>
            <person name="Rosa C.A."/>
            <person name="Scheuner C."/>
            <person name="Sibirny A.A."/>
            <person name="Slot J.C."/>
            <person name="Stielow J.B."/>
            <person name="Sun H."/>
            <person name="Kurtzman C.P."/>
            <person name="Blackwell M."/>
            <person name="Grigoriev I.V."/>
            <person name="Jeffries T.W."/>
        </authorList>
    </citation>
    <scope>NUCLEOTIDE SEQUENCE [LARGE SCALE GENOMIC DNA]</scope>
    <source>
        <strain evidence="7">DSM 1968</strain>
    </source>
</reference>
<dbReference type="InParanoid" id="A0A1D2VQ69"/>
<dbReference type="PIRSF" id="PIRSF000097">
    <property type="entry name" value="AKR"/>
    <property type="match status" value="1"/>
</dbReference>
<gene>
    <name evidence="6" type="ORF">ASCRUDRAFT_5653</name>
</gene>
<dbReference type="GO" id="GO:0042843">
    <property type="term" value="P:D-xylose catabolic process"/>
    <property type="evidence" value="ECO:0007669"/>
    <property type="project" value="EnsemblFungi"/>
</dbReference>
<dbReference type="GO" id="GO:0034599">
    <property type="term" value="P:cellular response to oxidative stress"/>
    <property type="evidence" value="ECO:0007669"/>
    <property type="project" value="EnsemblFungi"/>
</dbReference>
<feature type="active site" description="Proton donor" evidence="2">
    <location>
        <position position="53"/>
    </location>
</feature>
<evidence type="ECO:0000313" key="6">
    <source>
        <dbReference type="EMBL" id="ODV63705.1"/>
    </source>
</evidence>
<evidence type="ECO:0000313" key="7">
    <source>
        <dbReference type="Proteomes" id="UP000095038"/>
    </source>
</evidence>
<dbReference type="OrthoDB" id="416253at2759"/>
<dbReference type="PANTHER" id="PTHR43827:SF13">
    <property type="entry name" value="ALDO_KETO REDUCTASE FAMILY PROTEIN"/>
    <property type="match status" value="1"/>
</dbReference>
<feature type="binding site" evidence="3">
    <location>
        <position position="118"/>
    </location>
    <ligand>
        <name>substrate</name>
    </ligand>
</feature>
<evidence type="ECO:0000256" key="3">
    <source>
        <dbReference type="PIRSR" id="PIRSR000097-2"/>
    </source>
</evidence>
<dbReference type="PROSITE" id="PS00063">
    <property type="entry name" value="ALDOKETO_REDUCTASE_3"/>
    <property type="match status" value="1"/>
</dbReference>
<dbReference type="InterPro" id="IPR023210">
    <property type="entry name" value="NADP_OxRdtase_dom"/>
</dbReference>
<dbReference type="GeneID" id="30964820"/>
<keyword evidence="7" id="KW-1185">Reference proteome</keyword>
<proteinExistence type="predicted"/>
<dbReference type="InterPro" id="IPR018170">
    <property type="entry name" value="Aldo/ket_reductase_CS"/>
</dbReference>
<protein>
    <submittedName>
        <fullName evidence="6">Aldo/keto reductase</fullName>
    </submittedName>
</protein>
<keyword evidence="1" id="KW-0560">Oxidoreductase</keyword>
<dbReference type="RefSeq" id="XP_020050012.1">
    <property type="nucleotide sequence ID" value="XM_020191184.1"/>
</dbReference>
<dbReference type="PROSITE" id="PS00062">
    <property type="entry name" value="ALDOKETO_REDUCTASE_2"/>
    <property type="match status" value="1"/>
</dbReference>
<evidence type="ECO:0000256" key="4">
    <source>
        <dbReference type="PIRSR" id="PIRSR000097-3"/>
    </source>
</evidence>
<dbReference type="Pfam" id="PF00248">
    <property type="entry name" value="Aldo_ket_red"/>
    <property type="match status" value="1"/>
</dbReference>
<dbReference type="AlphaFoldDB" id="A0A1D2VQ69"/>
<name>A0A1D2VQ69_9ASCO</name>
<feature type="domain" description="NADP-dependent oxidoreductase" evidence="5">
    <location>
        <begin position="20"/>
        <end position="270"/>
    </location>
</feature>
<organism evidence="6 7">
    <name type="scientific">Ascoidea rubescens DSM 1968</name>
    <dbReference type="NCBI Taxonomy" id="1344418"/>
    <lineage>
        <taxon>Eukaryota</taxon>
        <taxon>Fungi</taxon>
        <taxon>Dikarya</taxon>
        <taxon>Ascomycota</taxon>
        <taxon>Saccharomycotina</taxon>
        <taxon>Saccharomycetes</taxon>
        <taxon>Ascoideaceae</taxon>
        <taxon>Ascoidea</taxon>
    </lineage>
</organism>
<dbReference type="SUPFAM" id="SSF51430">
    <property type="entry name" value="NAD(P)-linked oxidoreductase"/>
    <property type="match status" value="1"/>
</dbReference>
<evidence type="ECO:0000259" key="5">
    <source>
        <dbReference type="Pfam" id="PF00248"/>
    </source>
</evidence>
<dbReference type="GO" id="GO:0019568">
    <property type="term" value="P:arabinose catabolic process"/>
    <property type="evidence" value="ECO:0007669"/>
    <property type="project" value="EnsemblFungi"/>
</dbReference>
<dbReference type="PRINTS" id="PR00069">
    <property type="entry name" value="ALDKETRDTASE"/>
</dbReference>
<dbReference type="FunFam" id="3.20.20.100:FF:000002">
    <property type="entry name" value="2,5-diketo-D-gluconic acid reductase A"/>
    <property type="match status" value="1"/>
</dbReference>
<sequence>MSFQVPKLAKLSSGHYIPTVGLGTWAIPNNIASEVVYNALKVGYRHFDSAVLYDNEKEVSEGILKWIDENPSANKRQEVFYTTKLWNDECGYHNAKRAIKRCYKRVERLGYIDLLLIHSPLCGPKERLETWRAMQEAVDEGIVKSIGISNYGARHIEELLRWDKLKYKPAVNQIEISPWIMRQELADFCRSQDILVEAYAPLNHGGRFKDKTLVKIARKHNVSTTQVLVRWSLQHGNIPLPKTSKIERLESNLDVFGFELSPEEVREIDQPNAYEPSDWECTNAP</sequence>
<dbReference type="STRING" id="1344418.A0A1D2VQ69"/>
<accession>A0A1D2VQ69</accession>
<dbReference type="PANTHER" id="PTHR43827">
    <property type="entry name" value="2,5-DIKETO-D-GLUCONIC ACID REDUCTASE"/>
    <property type="match status" value="1"/>
</dbReference>
<evidence type="ECO:0000256" key="1">
    <source>
        <dbReference type="ARBA" id="ARBA00023002"/>
    </source>
</evidence>
<dbReference type="InterPro" id="IPR020471">
    <property type="entry name" value="AKR"/>
</dbReference>
<dbReference type="GO" id="GO:0004032">
    <property type="term" value="F:aldose reductase (NADPH) activity"/>
    <property type="evidence" value="ECO:0007669"/>
    <property type="project" value="EnsemblFungi"/>
</dbReference>
<evidence type="ECO:0000256" key="2">
    <source>
        <dbReference type="PIRSR" id="PIRSR000097-1"/>
    </source>
</evidence>
<dbReference type="CDD" id="cd19071">
    <property type="entry name" value="AKR_AKR1-5-like"/>
    <property type="match status" value="1"/>
</dbReference>
<dbReference type="EMBL" id="KV454475">
    <property type="protein sequence ID" value="ODV63705.1"/>
    <property type="molecule type" value="Genomic_DNA"/>
</dbReference>
<dbReference type="Gene3D" id="3.20.20.100">
    <property type="entry name" value="NADP-dependent oxidoreductase domain"/>
    <property type="match status" value="1"/>
</dbReference>
<dbReference type="FunCoup" id="A0A1D2VQ69">
    <property type="interactions" value="119"/>
</dbReference>